<feature type="compositionally biased region" description="Basic residues" evidence="1">
    <location>
        <begin position="115"/>
        <end position="124"/>
    </location>
</feature>
<keyword evidence="3" id="KW-1185">Reference proteome</keyword>
<accession>L1KWD5</accession>
<dbReference type="Proteomes" id="UP000010411">
    <property type="component" value="Unassembled WGS sequence"/>
</dbReference>
<feature type="region of interest" description="Disordered" evidence="1">
    <location>
        <begin position="27"/>
        <end position="68"/>
    </location>
</feature>
<dbReference type="PATRIC" id="fig|698759.3.peg.4519"/>
<protein>
    <submittedName>
        <fullName evidence="2">Uncharacterized protein</fullName>
    </submittedName>
</protein>
<evidence type="ECO:0000313" key="3">
    <source>
        <dbReference type="Proteomes" id="UP000010411"/>
    </source>
</evidence>
<proteinExistence type="predicted"/>
<comment type="caution">
    <text evidence="2">The sequence shown here is derived from an EMBL/GenBank/DDBJ whole genome shotgun (WGS) entry which is preliminary data.</text>
</comment>
<feature type="region of interest" description="Disordered" evidence="1">
    <location>
        <begin position="94"/>
        <end position="124"/>
    </location>
</feature>
<dbReference type="AlphaFoldDB" id="L1KWD5"/>
<organism evidence="2 3">
    <name type="scientific">Streptomyces ipomoeae 91-03</name>
    <dbReference type="NCBI Taxonomy" id="698759"/>
    <lineage>
        <taxon>Bacteria</taxon>
        <taxon>Bacillati</taxon>
        <taxon>Actinomycetota</taxon>
        <taxon>Actinomycetes</taxon>
        <taxon>Kitasatosporales</taxon>
        <taxon>Streptomycetaceae</taxon>
        <taxon>Streptomyces</taxon>
    </lineage>
</organism>
<evidence type="ECO:0000256" key="1">
    <source>
        <dbReference type="SAM" id="MobiDB-lite"/>
    </source>
</evidence>
<evidence type="ECO:0000313" key="2">
    <source>
        <dbReference type="EMBL" id="EKX64849.1"/>
    </source>
</evidence>
<sequence length="124" mass="12912">MVAVLCAGRPPPDRFVGGCRRCGSGVPFESGRPPVHGLPGYQRQGTIASGHAPRTGRHGPRTTIGESRSAITPGSLVRLTYVAGSGTRSPPLRRILFGHSLPSPAGETAPPPAVFRKHASSSVR</sequence>
<dbReference type="EMBL" id="AEJC01000338">
    <property type="protein sequence ID" value="EKX64849.1"/>
    <property type="molecule type" value="Genomic_DNA"/>
</dbReference>
<name>L1KWD5_9ACTN</name>
<gene>
    <name evidence="2" type="ORF">STRIP9103_01853</name>
</gene>
<reference evidence="2 3" key="1">
    <citation type="submission" date="2012-11" db="EMBL/GenBank/DDBJ databases">
        <authorList>
            <person name="Huguet-Tapia J.C."/>
            <person name="Durkin A.S."/>
            <person name="Pettis G.S."/>
            <person name="Badger J.H."/>
        </authorList>
    </citation>
    <scope>NUCLEOTIDE SEQUENCE [LARGE SCALE GENOMIC DNA]</scope>
    <source>
        <strain evidence="2 3">91-03</strain>
    </source>
</reference>